<dbReference type="HOGENOM" id="CLU_023171_0_0_6"/>
<name>A0A0A7S1N7_FRIPE</name>
<dbReference type="PANTHER" id="PTHR30290">
    <property type="entry name" value="PERIPLASMIC BINDING COMPONENT OF ABC TRANSPORTER"/>
    <property type="match status" value="1"/>
</dbReference>
<dbReference type="PIRSF" id="PIRSF002741">
    <property type="entry name" value="MppA"/>
    <property type="match status" value="1"/>
</dbReference>
<keyword evidence="4" id="KW-1185">Reference proteome</keyword>
<dbReference type="GO" id="GO:0043190">
    <property type="term" value="C:ATP-binding cassette (ABC) transporter complex"/>
    <property type="evidence" value="ECO:0007669"/>
    <property type="project" value="InterPro"/>
</dbReference>
<proteinExistence type="predicted"/>
<dbReference type="AlphaFoldDB" id="A0A0A7S1N7"/>
<evidence type="ECO:0000259" key="2">
    <source>
        <dbReference type="Pfam" id="PF00496"/>
    </source>
</evidence>
<organism evidence="3 4">
    <name type="scientific">Frischella perrara</name>
    <dbReference type="NCBI Taxonomy" id="1267021"/>
    <lineage>
        <taxon>Bacteria</taxon>
        <taxon>Pseudomonadati</taxon>
        <taxon>Pseudomonadota</taxon>
        <taxon>Gammaproteobacteria</taxon>
        <taxon>Orbales</taxon>
        <taxon>Orbaceae</taxon>
        <taxon>Frischella</taxon>
    </lineage>
</organism>
<sequence length="635" mass="73911">MYKNKINNRLNRERLSRLLIVLCAIGTISMPAYSQELVESVPLSDLYQTSLLPAEHVYTASRFSLIGTPKYTDNFRHFDYVNPNAPKGGTLRLAVIGNFDNFNRLASRGIAERSSDELYETLFTSSDDELNSYYPLVATAITYSDRYQWAEVSINPKARFSDGLPITAKDVEFSFNKMMTQGVPQYRLYYQGVTVKALDLYRVRFELPEPNRERLLNFIGNFRVLPEHFWHDKDLAEPLSEPPIGSAPYIISDYKLGHYAVYQLNPNYWGKDLPVNQGINNFEYRRFDYFVDDDVALEAFKAGEYDFRNETQPKKWFSQYQGQYFNKGYIIKQQDEVTKSVVTHWLAFNLEKPLFADIRVRQALTLAFDFNWLNHAYYYDNYIQPTSFFAFTPYAAQGKPSKRERDLLLPYAAILPQSVYGEAYQIKQSNGDGFNRENLLAASQLLEQAGWIVKDNQLVNKKTNQPFEFELLTYMGSDLKFVIPFKQNLAKLGITLHINSVDYAQMTRRLRHRDFDMIPTTYSNIDYPTSLLSILWGSDYLNSSWNTSGLHHQAIDELIGLIPDYIDDEEQLIYLGRALDRVLTHFYPMIPMWSPRYINYAYWNKFAKPPIKPTYSSGLNTWWYDANKAGKLTKK</sequence>
<dbReference type="InterPro" id="IPR030678">
    <property type="entry name" value="Peptide/Ni-bd"/>
</dbReference>
<dbReference type="Proteomes" id="UP000030901">
    <property type="component" value="Chromosome"/>
</dbReference>
<dbReference type="Gene3D" id="3.10.105.10">
    <property type="entry name" value="Dipeptide-binding Protein, Domain 3"/>
    <property type="match status" value="1"/>
</dbReference>
<feature type="domain" description="Solute-binding protein family 5" evidence="2">
    <location>
        <begin position="133"/>
        <end position="528"/>
    </location>
</feature>
<dbReference type="CDD" id="cd08497">
    <property type="entry name" value="MbnE-like"/>
    <property type="match status" value="1"/>
</dbReference>
<reference evidence="3 4" key="1">
    <citation type="journal article" date="2014" name="Appl. Environ. Microbiol.">
        <title>Gut symbionts from distinct hosts exhibit genotoxic activity via divergent colibactin biosynthetic pathways.</title>
        <authorList>
            <person name="Engel P."/>
            <person name="Vizcaino M.I."/>
            <person name="Crawford J.M."/>
        </authorList>
    </citation>
    <scope>NUCLEOTIDE SEQUENCE [LARGE SCALE GENOMIC DNA]</scope>
    <source>
        <strain evidence="3 4">PEB0191</strain>
    </source>
</reference>
<keyword evidence="1" id="KW-0732">Signal</keyword>
<gene>
    <name evidence="3" type="ORF">FPB0191_01542</name>
</gene>
<dbReference type="Gene3D" id="3.40.190.10">
    <property type="entry name" value="Periplasmic binding protein-like II"/>
    <property type="match status" value="1"/>
</dbReference>
<dbReference type="KEGG" id="fpp:FPB0191_01542"/>
<dbReference type="SUPFAM" id="SSF53850">
    <property type="entry name" value="Periplasmic binding protein-like II"/>
    <property type="match status" value="1"/>
</dbReference>
<accession>A0A0A7S1N7</accession>
<dbReference type="GO" id="GO:0030288">
    <property type="term" value="C:outer membrane-bounded periplasmic space"/>
    <property type="evidence" value="ECO:0007669"/>
    <property type="project" value="TreeGrafter"/>
</dbReference>
<dbReference type="GO" id="GO:1904680">
    <property type="term" value="F:peptide transmembrane transporter activity"/>
    <property type="evidence" value="ECO:0007669"/>
    <property type="project" value="TreeGrafter"/>
</dbReference>
<evidence type="ECO:0000256" key="1">
    <source>
        <dbReference type="ARBA" id="ARBA00022729"/>
    </source>
</evidence>
<dbReference type="PANTHER" id="PTHR30290:SF64">
    <property type="entry name" value="ABC TRANSPORTER PERIPLASMIC BINDING PROTEIN"/>
    <property type="match status" value="1"/>
</dbReference>
<evidence type="ECO:0000313" key="4">
    <source>
        <dbReference type="Proteomes" id="UP000030901"/>
    </source>
</evidence>
<dbReference type="GO" id="GO:0015833">
    <property type="term" value="P:peptide transport"/>
    <property type="evidence" value="ECO:0007669"/>
    <property type="project" value="TreeGrafter"/>
</dbReference>
<protein>
    <submittedName>
        <fullName evidence="3">ABC-type oligopeptide transport system, periplasmic component</fullName>
    </submittedName>
</protein>
<evidence type="ECO:0000313" key="3">
    <source>
        <dbReference type="EMBL" id="AJA45358.1"/>
    </source>
</evidence>
<dbReference type="InterPro" id="IPR000914">
    <property type="entry name" value="SBP_5_dom"/>
</dbReference>
<dbReference type="STRING" id="1267021.FPB0191_01542"/>
<dbReference type="InterPro" id="IPR039424">
    <property type="entry name" value="SBP_5"/>
</dbReference>
<dbReference type="EMBL" id="CP009056">
    <property type="protein sequence ID" value="AJA45358.1"/>
    <property type="molecule type" value="Genomic_DNA"/>
</dbReference>
<dbReference type="GO" id="GO:0042884">
    <property type="term" value="P:microcin transport"/>
    <property type="evidence" value="ECO:0007669"/>
    <property type="project" value="TreeGrafter"/>
</dbReference>
<dbReference type="Pfam" id="PF00496">
    <property type="entry name" value="SBP_bac_5"/>
    <property type="match status" value="1"/>
</dbReference>